<evidence type="ECO:0000256" key="8">
    <source>
        <dbReference type="SAM" id="MobiDB-lite"/>
    </source>
</evidence>
<evidence type="ECO:0000313" key="10">
    <source>
        <dbReference type="EMBL" id="TQQ80260.1"/>
    </source>
</evidence>
<dbReference type="InterPro" id="IPR036220">
    <property type="entry name" value="UDP-Glc/GDP-Man_DH_C_sf"/>
</dbReference>
<evidence type="ECO:0000256" key="2">
    <source>
        <dbReference type="ARBA" id="ARBA00016796"/>
    </source>
</evidence>
<dbReference type="InterPro" id="IPR008927">
    <property type="entry name" value="6-PGluconate_DH-like_C_sf"/>
</dbReference>
<dbReference type="GO" id="GO:0016628">
    <property type="term" value="F:oxidoreductase activity, acting on the CH-CH group of donors, NAD or NADP as acceptor"/>
    <property type="evidence" value="ECO:0007669"/>
    <property type="project" value="InterPro"/>
</dbReference>
<evidence type="ECO:0000256" key="5">
    <source>
        <dbReference type="ARBA" id="ARBA00030172"/>
    </source>
</evidence>
<dbReference type="GO" id="GO:0089714">
    <property type="term" value="F:UDP-N-acetyl-D-mannosamine dehydrogenase activity"/>
    <property type="evidence" value="ECO:0007669"/>
    <property type="project" value="UniProtKB-EC"/>
</dbReference>
<dbReference type="RefSeq" id="WP_142443382.1">
    <property type="nucleotide sequence ID" value="NZ_SESI01000002.1"/>
</dbReference>
<dbReference type="PANTHER" id="PTHR43491">
    <property type="entry name" value="UDP-N-ACETYL-D-MANNOSAMINE DEHYDROGENASE"/>
    <property type="match status" value="1"/>
</dbReference>
<feature type="region of interest" description="Disordered" evidence="8">
    <location>
        <begin position="1"/>
        <end position="24"/>
    </location>
</feature>
<protein>
    <recommendedName>
        <fullName evidence="2">UDP-N-acetyl-D-mannosamine dehydrogenase</fullName>
        <ecNumber evidence="1">1.1.1.336</ecNumber>
    </recommendedName>
    <alternativeName>
        <fullName evidence="5">UDP-ManNAc 6-dehydrogenase</fullName>
    </alternativeName>
</protein>
<name>A0A544QN04_9EURY</name>
<evidence type="ECO:0000256" key="3">
    <source>
        <dbReference type="ARBA" id="ARBA00023002"/>
    </source>
</evidence>
<dbReference type="GO" id="GO:0051287">
    <property type="term" value="F:NAD binding"/>
    <property type="evidence" value="ECO:0007669"/>
    <property type="project" value="InterPro"/>
</dbReference>
<dbReference type="InterPro" id="IPR001732">
    <property type="entry name" value="UDP-Glc/GDP-Man_DH_N"/>
</dbReference>
<evidence type="ECO:0000256" key="7">
    <source>
        <dbReference type="PIRNR" id="PIRNR000124"/>
    </source>
</evidence>
<dbReference type="PIRSF" id="PIRSF000124">
    <property type="entry name" value="UDPglc_GDPman_dh"/>
    <property type="match status" value="1"/>
</dbReference>
<dbReference type="AlphaFoldDB" id="A0A544QN04"/>
<dbReference type="PANTHER" id="PTHR43491:SF5">
    <property type="entry name" value="UDP-N-ACETYL-D-MANNOSAMINE DEHYDROGENASE"/>
    <property type="match status" value="1"/>
</dbReference>
<comment type="catalytic activity">
    <reaction evidence="6">
        <text>UDP-N-acetyl-alpha-D-mannosamine + 2 NAD(+) + H2O = UDP-N-acetyl-alpha-D-mannosaminouronate + 2 NADH + 3 H(+)</text>
        <dbReference type="Rhea" id="RHEA:25780"/>
        <dbReference type="ChEBI" id="CHEBI:15377"/>
        <dbReference type="ChEBI" id="CHEBI:15378"/>
        <dbReference type="ChEBI" id="CHEBI:57540"/>
        <dbReference type="ChEBI" id="CHEBI:57945"/>
        <dbReference type="ChEBI" id="CHEBI:68623"/>
        <dbReference type="ChEBI" id="CHEBI:70731"/>
        <dbReference type="EC" id="1.1.1.336"/>
    </reaction>
</comment>
<dbReference type="EMBL" id="SESI01000002">
    <property type="protein sequence ID" value="TQQ80260.1"/>
    <property type="molecule type" value="Genomic_DNA"/>
</dbReference>
<feature type="region of interest" description="Disordered" evidence="8">
    <location>
        <begin position="451"/>
        <end position="472"/>
    </location>
</feature>
<dbReference type="EC" id="1.1.1.336" evidence="1"/>
<dbReference type="SUPFAM" id="SSF51735">
    <property type="entry name" value="NAD(P)-binding Rossmann-fold domains"/>
    <property type="match status" value="1"/>
</dbReference>
<feature type="domain" description="UDP-glucose/GDP-mannose dehydrogenase C-terminal" evidence="9">
    <location>
        <begin position="357"/>
        <end position="453"/>
    </location>
</feature>
<dbReference type="InterPro" id="IPR028359">
    <property type="entry name" value="UDP_ManNAc/GlcNAc_DH"/>
</dbReference>
<dbReference type="SUPFAM" id="SSF48179">
    <property type="entry name" value="6-phosphogluconate dehydrogenase C-terminal domain-like"/>
    <property type="match status" value="1"/>
</dbReference>
<evidence type="ECO:0000259" key="9">
    <source>
        <dbReference type="SMART" id="SM00984"/>
    </source>
</evidence>
<evidence type="ECO:0000256" key="1">
    <source>
        <dbReference type="ARBA" id="ARBA00012935"/>
    </source>
</evidence>
<dbReference type="PIRSF" id="PIRSF500136">
    <property type="entry name" value="UDP_ManNAc_DH"/>
    <property type="match status" value="1"/>
</dbReference>
<sequence length="472" mass="49516">MSQQLDHGAGLYNTERSEPAQREAFTGGDVPVAVYGLGKMGLPLAAVYADVSGNTVGVDIDKRVIETINRGDSHVKREPGLADLVSETVADDSLRATTDGSAAAADAAVHVIMVPTLLTDEGTPDLSMLTAAVDTIADGLSAGDLVIVESTVPPRTTVDHVVPRLAEQSGLDPDAFGVAACPERTVSGQALADIRGTHPKVVGGVDAESTRAAALIYDEITDNEVLETSDATIAEAVKVFEGVYRDVNIALANQLATYADAMDADVTEAIDVANTQPFCEIHTPGPGVGGHCIPVYPYFLTGAFDVDDDLLPTARAVNDGMADYTVSMLEAMLAAHGTEGGTDADTEADTADAPRVLLLGLTYKANIAELRNAPSLPIARQLRAAGATVLGVDPMLDDEDWDELEDIECVELDTAPTQNIDAVVVVTPHDEFETVDWAAFEAPILDGRQAIPPTTDAPVYRVGGPWPDPAHE</sequence>
<dbReference type="OrthoDB" id="372050at2157"/>
<organism evidence="10 11">
    <name type="scientific">Halonotius roseus</name>
    <dbReference type="NCBI Taxonomy" id="2511997"/>
    <lineage>
        <taxon>Archaea</taxon>
        <taxon>Methanobacteriati</taxon>
        <taxon>Methanobacteriota</taxon>
        <taxon>Stenosarchaea group</taxon>
        <taxon>Halobacteria</taxon>
        <taxon>Halobacteriales</taxon>
        <taxon>Haloferacaceae</taxon>
        <taxon>Halonotius</taxon>
    </lineage>
</organism>
<dbReference type="Proteomes" id="UP000315385">
    <property type="component" value="Unassembled WGS sequence"/>
</dbReference>
<dbReference type="InterPro" id="IPR036291">
    <property type="entry name" value="NAD(P)-bd_dom_sf"/>
</dbReference>
<dbReference type="Gene3D" id="3.40.50.720">
    <property type="entry name" value="NAD(P)-binding Rossmann-like Domain"/>
    <property type="match status" value="2"/>
</dbReference>
<dbReference type="InterPro" id="IPR014027">
    <property type="entry name" value="UDP-Glc/GDP-Man_DH_C"/>
</dbReference>
<dbReference type="NCBIfam" id="TIGR03026">
    <property type="entry name" value="NDP-sugDHase"/>
    <property type="match status" value="1"/>
</dbReference>
<dbReference type="Pfam" id="PF03720">
    <property type="entry name" value="UDPG_MGDP_dh_C"/>
    <property type="match status" value="1"/>
</dbReference>
<reference evidence="10 11" key="1">
    <citation type="submission" date="2019-02" db="EMBL/GenBank/DDBJ databases">
        <title>Halonotius sp. a new haloqrchaeon isolated from saline water.</title>
        <authorList>
            <person name="Duran-Viseras A."/>
            <person name="Sanchez-Porro C."/>
            <person name="Ventosa A."/>
        </authorList>
    </citation>
    <scope>NUCLEOTIDE SEQUENCE [LARGE SCALE GENOMIC DNA]</scope>
    <source>
        <strain evidence="10 11">F9-27</strain>
    </source>
</reference>
<gene>
    <name evidence="10" type="ORF">EWF95_07120</name>
</gene>
<evidence type="ECO:0000256" key="4">
    <source>
        <dbReference type="ARBA" id="ARBA00023027"/>
    </source>
</evidence>
<keyword evidence="11" id="KW-1185">Reference proteome</keyword>
<evidence type="ECO:0000256" key="6">
    <source>
        <dbReference type="ARBA" id="ARBA00049130"/>
    </source>
</evidence>
<keyword evidence="4" id="KW-0520">NAD</keyword>
<dbReference type="GO" id="GO:0000271">
    <property type="term" value="P:polysaccharide biosynthetic process"/>
    <property type="evidence" value="ECO:0007669"/>
    <property type="project" value="InterPro"/>
</dbReference>
<dbReference type="Pfam" id="PF00984">
    <property type="entry name" value="UDPG_MGDP_dh"/>
    <property type="match status" value="1"/>
</dbReference>
<comment type="caution">
    <text evidence="10">The sequence shown here is derived from an EMBL/GenBank/DDBJ whole genome shotgun (WGS) entry which is preliminary data.</text>
</comment>
<dbReference type="InterPro" id="IPR014026">
    <property type="entry name" value="UDP-Glc/GDP-Man_DH_dimer"/>
</dbReference>
<dbReference type="InterPro" id="IPR017476">
    <property type="entry name" value="UDP-Glc/GDP-Man"/>
</dbReference>
<proteinExistence type="inferred from homology"/>
<dbReference type="SMART" id="SM00984">
    <property type="entry name" value="UDPG_MGDP_dh_C"/>
    <property type="match status" value="1"/>
</dbReference>
<accession>A0A544QN04</accession>
<dbReference type="Pfam" id="PF03721">
    <property type="entry name" value="UDPG_MGDP_dh_N"/>
    <property type="match status" value="1"/>
</dbReference>
<dbReference type="SUPFAM" id="SSF52413">
    <property type="entry name" value="UDP-glucose/GDP-mannose dehydrogenase C-terminal domain"/>
    <property type="match status" value="1"/>
</dbReference>
<comment type="similarity">
    <text evidence="7">Belongs to the UDP-glucose/GDP-mannose dehydrogenase family.</text>
</comment>
<evidence type="ECO:0000313" key="11">
    <source>
        <dbReference type="Proteomes" id="UP000315385"/>
    </source>
</evidence>
<keyword evidence="3" id="KW-0560">Oxidoreductase</keyword>